<dbReference type="GO" id="GO:0140359">
    <property type="term" value="F:ABC-type transporter activity"/>
    <property type="evidence" value="ECO:0007669"/>
    <property type="project" value="InterPro"/>
</dbReference>
<accession>A0A9Q3QDU7</accession>
<evidence type="ECO:0000256" key="2">
    <source>
        <dbReference type="ARBA" id="ARBA00022448"/>
    </source>
</evidence>
<keyword evidence="3 9" id="KW-0812">Transmembrane</keyword>
<dbReference type="Pfam" id="PF00005">
    <property type="entry name" value="ABC_tran"/>
    <property type="match status" value="1"/>
</dbReference>
<dbReference type="RefSeq" id="WP_218675306.1">
    <property type="nucleotide sequence ID" value="NZ_JABZFD010000005.1"/>
</dbReference>
<dbReference type="NCBIfam" id="NF045998">
    <property type="entry name" value="cleave_ABC_plasm"/>
    <property type="match status" value="1"/>
</dbReference>
<keyword evidence="6 12" id="KW-0067">ATP-binding</keyword>
<dbReference type="AlphaFoldDB" id="A0A9Q3QDU7"/>
<evidence type="ECO:0000256" key="9">
    <source>
        <dbReference type="SAM" id="Phobius"/>
    </source>
</evidence>
<feature type="transmembrane region" description="Helical" evidence="9">
    <location>
        <begin position="289"/>
        <end position="308"/>
    </location>
</feature>
<comment type="subcellular location">
    <subcellularLocation>
        <location evidence="1">Membrane</location>
        <topology evidence="1">Multi-pass membrane protein</topology>
    </subcellularLocation>
</comment>
<dbReference type="InterPro" id="IPR003439">
    <property type="entry name" value="ABC_transporter-like_ATP-bd"/>
</dbReference>
<keyword evidence="5" id="KW-0645">Protease</keyword>
<proteinExistence type="predicted"/>
<dbReference type="Pfam" id="PF03412">
    <property type="entry name" value="Peptidase_C39"/>
    <property type="match status" value="1"/>
</dbReference>
<keyword evidence="2" id="KW-0813">Transport</keyword>
<evidence type="ECO:0000313" key="12">
    <source>
        <dbReference type="EMBL" id="MBW0602624.1"/>
    </source>
</evidence>
<evidence type="ECO:0000256" key="1">
    <source>
        <dbReference type="ARBA" id="ARBA00004141"/>
    </source>
</evidence>
<feature type="domain" description="ABC transmembrane type-1" evidence="10">
    <location>
        <begin position="155"/>
        <end position="433"/>
    </location>
</feature>
<evidence type="ECO:0000256" key="7">
    <source>
        <dbReference type="ARBA" id="ARBA00022989"/>
    </source>
</evidence>
<gene>
    <name evidence="12" type="ORF">MADP07_00347</name>
</gene>
<dbReference type="PANTHER" id="PTHR42939:SF1">
    <property type="entry name" value="ABC TRANSPORTER ATP-BINDING PROTEIN ALBC-RELATED"/>
    <property type="match status" value="1"/>
</dbReference>
<name>A0A9Q3QDU7_9BACT</name>
<dbReference type="GO" id="GO:0006508">
    <property type="term" value="P:proteolysis"/>
    <property type="evidence" value="ECO:0007669"/>
    <property type="project" value="InterPro"/>
</dbReference>
<dbReference type="GO" id="GO:0016020">
    <property type="term" value="C:membrane"/>
    <property type="evidence" value="ECO:0007669"/>
    <property type="project" value="UniProtKB-SubCell"/>
</dbReference>
<keyword evidence="7 9" id="KW-1133">Transmembrane helix</keyword>
<comment type="caution">
    <text evidence="12">The sequence shown here is derived from an EMBL/GenBank/DDBJ whole genome shotgun (WGS) entry which is preliminary data.</text>
</comment>
<keyword evidence="4" id="KW-0547">Nucleotide-binding</keyword>
<keyword evidence="5" id="KW-0378">Hydrolase</keyword>
<evidence type="ECO:0000256" key="4">
    <source>
        <dbReference type="ARBA" id="ARBA00022741"/>
    </source>
</evidence>
<evidence type="ECO:0000313" key="13">
    <source>
        <dbReference type="Proteomes" id="UP000746160"/>
    </source>
</evidence>
<dbReference type="PROSITE" id="PS50990">
    <property type="entry name" value="PEPTIDASE_C39"/>
    <property type="match status" value="1"/>
</dbReference>
<dbReference type="InterPro" id="IPR005074">
    <property type="entry name" value="Peptidase_C39"/>
</dbReference>
<dbReference type="GO" id="GO:0005524">
    <property type="term" value="F:ATP binding"/>
    <property type="evidence" value="ECO:0007669"/>
    <property type="project" value="UniProtKB-KW"/>
</dbReference>
<dbReference type="InterPro" id="IPR011527">
    <property type="entry name" value="ABC1_TM_dom"/>
</dbReference>
<reference evidence="12" key="1">
    <citation type="journal article" date="2021" name="Genes Genomics">
        <title>Comparative genomic analysis of Mycoplasma anatis strains.</title>
        <authorList>
            <person name="Zhou Q."/>
            <person name="Mai K."/>
            <person name="Yang D."/>
            <person name="Liu J."/>
            <person name="Yan Z."/>
            <person name="Luo C."/>
            <person name="Tan Y."/>
            <person name="Cao S."/>
            <person name="Zhou Q."/>
            <person name="Chen L."/>
            <person name="Chen F."/>
        </authorList>
    </citation>
    <scope>NUCLEOTIDE SEQUENCE</scope>
    <source>
        <strain evidence="12">DP07</strain>
    </source>
</reference>
<dbReference type="PANTHER" id="PTHR42939">
    <property type="entry name" value="ABC TRANSPORTER ATP-BINDING PROTEIN ALBC-RELATED"/>
    <property type="match status" value="1"/>
</dbReference>
<sequence>MKQIDNKDCSLINLEFFHKKFFNKKLDLTKVKNQVSYTQNGITLLELEKIAMLVNMNFDVFNCDFKQFISIDKEEFPLSCVIKKDNVQHMVIIKKIDKKFIKYFDPFYGEIKEKLKSFEEKFLGIVLNFYVLNKEIKNSKMIKQSEKFNINFTYLFFRVTSNLIIFIIPFISKLMISEFSQNYDLINLVLTLSIYSWIVFISFLIKRISFNLLNRSIMNSFAKKRSQIWSFLLYQDKNIKFQYSSYEIIDKINSYITILKFEQQFFADLIINVVSIVFLSVFLFFINRFLIFCIFVFGIIYFLISYLINYFEYKNKPILNEIVIKDSIIQSDLSKIMLNSNTDQYKDFLLNKEIKNIKELFDKQEKTNYFNNAINDLSEYLNIIFPLLLITISLIQLWNGLINLNELIFFITCSNFIFNPLKSISHLFSDYIEYKNSLFKFGVFEESISQNTTSKFSLNNKITEILIKDVSLIFNGKNKLKIHNLLIDQNLILTGKNGIGKSLFTKIINNTLKVDKGAVLINKQFNVNDIKNIESKIYLLSNEEYFPNTTIKEYLFNSNQYKEKIKNRFLKYDFNSILKFYGLNLNMNILNDASNLSTGQKRLLSIIKLFTYEPDVIIFDEFFENLDIKLSNYLKEIIKDEFRSCIFLEISHNQNYIFKDSRKVNIEEVNLI</sequence>
<keyword evidence="8 9" id="KW-0472">Membrane</keyword>
<feature type="domain" description="Peptidase C39" evidence="11">
    <location>
        <begin position="3"/>
        <end position="129"/>
    </location>
</feature>
<dbReference type="GO" id="GO:0016887">
    <property type="term" value="F:ATP hydrolysis activity"/>
    <property type="evidence" value="ECO:0007669"/>
    <property type="project" value="InterPro"/>
</dbReference>
<feature type="transmembrane region" description="Helical" evidence="9">
    <location>
        <begin position="380"/>
        <end position="398"/>
    </location>
</feature>
<organism evidence="12 13">
    <name type="scientific">Mycoplasmopsis anatis</name>
    <dbReference type="NCBI Taxonomy" id="171279"/>
    <lineage>
        <taxon>Bacteria</taxon>
        <taxon>Bacillati</taxon>
        <taxon>Mycoplasmatota</taxon>
        <taxon>Mycoplasmoidales</taxon>
        <taxon>Metamycoplasmataceae</taxon>
        <taxon>Mycoplasmopsis</taxon>
    </lineage>
</organism>
<dbReference type="PROSITE" id="PS50929">
    <property type="entry name" value="ABC_TM1F"/>
    <property type="match status" value="1"/>
</dbReference>
<evidence type="ECO:0000259" key="10">
    <source>
        <dbReference type="PROSITE" id="PS50929"/>
    </source>
</evidence>
<feature type="transmembrane region" description="Helical" evidence="9">
    <location>
        <begin position="265"/>
        <end position="283"/>
    </location>
</feature>
<feature type="transmembrane region" description="Helical" evidence="9">
    <location>
        <begin position="183"/>
        <end position="205"/>
    </location>
</feature>
<keyword evidence="5" id="KW-0788">Thiol protease</keyword>
<feature type="transmembrane region" description="Helical" evidence="9">
    <location>
        <begin position="148"/>
        <end position="171"/>
    </location>
</feature>
<evidence type="ECO:0000256" key="5">
    <source>
        <dbReference type="ARBA" id="ARBA00022807"/>
    </source>
</evidence>
<dbReference type="Proteomes" id="UP000746160">
    <property type="component" value="Unassembled WGS sequence"/>
</dbReference>
<evidence type="ECO:0000256" key="3">
    <source>
        <dbReference type="ARBA" id="ARBA00022692"/>
    </source>
</evidence>
<evidence type="ECO:0000256" key="8">
    <source>
        <dbReference type="ARBA" id="ARBA00023136"/>
    </source>
</evidence>
<dbReference type="EMBL" id="JABZFG010000004">
    <property type="protein sequence ID" value="MBW0602624.1"/>
    <property type="molecule type" value="Genomic_DNA"/>
</dbReference>
<evidence type="ECO:0000256" key="6">
    <source>
        <dbReference type="ARBA" id="ARBA00022840"/>
    </source>
</evidence>
<protein>
    <submittedName>
        <fullName evidence="12">ATP-binding cassette domain-containing protein</fullName>
    </submittedName>
</protein>
<dbReference type="InterPro" id="IPR051782">
    <property type="entry name" value="ABC_Transporter_VariousFunc"/>
</dbReference>
<evidence type="ECO:0000259" key="11">
    <source>
        <dbReference type="PROSITE" id="PS50990"/>
    </source>
</evidence>
<dbReference type="GO" id="GO:0008234">
    <property type="term" value="F:cysteine-type peptidase activity"/>
    <property type="evidence" value="ECO:0007669"/>
    <property type="project" value="UniProtKB-KW"/>
</dbReference>